<comment type="caution">
    <text evidence="2">The sequence shown here is derived from an EMBL/GenBank/DDBJ whole genome shotgun (WGS) entry which is preliminary data.</text>
</comment>
<name>A0A5B7I2J5_PORTR</name>
<accession>A0A5B7I2J5</accession>
<feature type="region of interest" description="Disordered" evidence="1">
    <location>
        <begin position="1"/>
        <end position="21"/>
    </location>
</feature>
<gene>
    <name evidence="2" type="ORF">E2C01_074116</name>
</gene>
<organism evidence="2 3">
    <name type="scientific">Portunus trituberculatus</name>
    <name type="common">Swimming crab</name>
    <name type="synonym">Neptunus trituberculatus</name>
    <dbReference type="NCBI Taxonomy" id="210409"/>
    <lineage>
        <taxon>Eukaryota</taxon>
        <taxon>Metazoa</taxon>
        <taxon>Ecdysozoa</taxon>
        <taxon>Arthropoda</taxon>
        <taxon>Crustacea</taxon>
        <taxon>Multicrustacea</taxon>
        <taxon>Malacostraca</taxon>
        <taxon>Eumalacostraca</taxon>
        <taxon>Eucarida</taxon>
        <taxon>Decapoda</taxon>
        <taxon>Pleocyemata</taxon>
        <taxon>Brachyura</taxon>
        <taxon>Eubrachyura</taxon>
        <taxon>Portunoidea</taxon>
        <taxon>Portunidae</taxon>
        <taxon>Portuninae</taxon>
        <taxon>Portunus</taxon>
    </lineage>
</organism>
<feature type="compositionally biased region" description="Low complexity" evidence="1">
    <location>
        <begin position="67"/>
        <end position="82"/>
    </location>
</feature>
<feature type="region of interest" description="Disordered" evidence="1">
    <location>
        <begin position="53"/>
        <end position="82"/>
    </location>
</feature>
<evidence type="ECO:0000313" key="3">
    <source>
        <dbReference type="Proteomes" id="UP000324222"/>
    </source>
</evidence>
<keyword evidence="3" id="KW-1185">Reference proteome</keyword>
<dbReference type="EMBL" id="VSRR010051512">
    <property type="protein sequence ID" value="MPC79581.1"/>
    <property type="molecule type" value="Genomic_DNA"/>
</dbReference>
<evidence type="ECO:0000313" key="2">
    <source>
        <dbReference type="EMBL" id="MPC79581.1"/>
    </source>
</evidence>
<proteinExistence type="predicted"/>
<dbReference type="Proteomes" id="UP000324222">
    <property type="component" value="Unassembled WGS sequence"/>
</dbReference>
<sequence>MGQRARPISHQGPAGAPWTPVMAGVPAAKDEVRSFVMELTVLPRSGLLWTQRKKLNGKDSRPPKPLFPGSSPPHLASSLSSG</sequence>
<reference evidence="2 3" key="1">
    <citation type="submission" date="2019-05" db="EMBL/GenBank/DDBJ databases">
        <title>Another draft genome of Portunus trituberculatus and its Hox gene families provides insights of decapod evolution.</title>
        <authorList>
            <person name="Jeong J.-H."/>
            <person name="Song I."/>
            <person name="Kim S."/>
            <person name="Choi T."/>
            <person name="Kim D."/>
            <person name="Ryu S."/>
            <person name="Kim W."/>
        </authorList>
    </citation>
    <scope>NUCLEOTIDE SEQUENCE [LARGE SCALE GENOMIC DNA]</scope>
    <source>
        <tissue evidence="2">Muscle</tissue>
    </source>
</reference>
<evidence type="ECO:0000256" key="1">
    <source>
        <dbReference type="SAM" id="MobiDB-lite"/>
    </source>
</evidence>
<dbReference type="AlphaFoldDB" id="A0A5B7I2J5"/>
<protein>
    <submittedName>
        <fullName evidence="2">Uncharacterized protein</fullName>
    </submittedName>
</protein>